<evidence type="ECO:0000313" key="2">
    <source>
        <dbReference type="Proteomes" id="UP000190057"/>
    </source>
</evidence>
<dbReference type="EMBL" id="CP023401">
    <property type="protein sequence ID" value="ATC36912.1"/>
    <property type="molecule type" value="Genomic_DNA"/>
</dbReference>
<evidence type="ECO:0000313" key="1">
    <source>
        <dbReference type="EMBL" id="ATC36912.1"/>
    </source>
</evidence>
<dbReference type="Proteomes" id="UP000190057">
    <property type="component" value="Chromosome"/>
</dbReference>
<gene>
    <name evidence="1" type="ORF">BAZ09_012070</name>
</gene>
<dbReference type="RefSeq" id="WP_009086447.1">
    <property type="nucleotide sequence ID" value="NZ_ANIW01000056.1"/>
</dbReference>
<name>A0ABM6MV30_9FLAO</name>
<protein>
    <submittedName>
        <fullName evidence="1">Uncharacterized protein</fullName>
    </submittedName>
</protein>
<sequence length="320" mass="38072">MIDFIKILFKEKSDLEKAFGKQNLLKERKSIGKNEEESNFIYKYPMKNYCHNICLKVNQASGELYGSFHKFYNNLNEIGNMNHNDFDLYDLEAAIIVLEKYLGVDNLPEHKITNLEVGFNIVLDESPFNYIQESVLFYNLKKDSIDSRHKKHETIKKFSFNEYEIKIYDKSAQYKLDNSILRIEVKYTSSKLLGKLGVNNIYDLLCEKTLSVLILDYFKKICGLTIIDSWNGSTNSTIDSKDMMKLEKYTNPFYWNDLRSKDKHMKLLRERKEFDRLIGKNKLYNRHKYIVDNIYKKYQAMYQDYFYGNAKDIMLENLLI</sequence>
<keyword evidence="2" id="KW-1185">Reference proteome</keyword>
<dbReference type="GeneID" id="56685216"/>
<reference evidence="1 2" key="1">
    <citation type="submission" date="2017-09" db="EMBL/GenBank/DDBJ databases">
        <title>Complete circularized genomes of four mosquito-derived Elizabethkingia anophelis isolates.</title>
        <authorList>
            <person name="Nicholson A.C."/>
            <person name="Xu J."/>
        </authorList>
    </citation>
    <scope>NUCLEOTIDE SEQUENCE [LARGE SCALE GENOMIC DNA]</scope>
    <source>
        <strain evidence="1 2">R26</strain>
    </source>
</reference>
<proteinExistence type="predicted"/>
<accession>A0ABM6MV30</accession>
<organism evidence="1 2">
    <name type="scientific">Elizabethkingia anophelis R26</name>
    <dbReference type="NCBI Taxonomy" id="1246994"/>
    <lineage>
        <taxon>Bacteria</taxon>
        <taxon>Pseudomonadati</taxon>
        <taxon>Bacteroidota</taxon>
        <taxon>Flavobacteriia</taxon>
        <taxon>Flavobacteriales</taxon>
        <taxon>Weeksellaceae</taxon>
        <taxon>Elizabethkingia</taxon>
    </lineage>
</organism>